<keyword evidence="1" id="KW-0732">Signal</keyword>
<dbReference type="Pfam" id="PF11150">
    <property type="entry name" value="DUF2927"/>
    <property type="match status" value="1"/>
</dbReference>
<dbReference type="AlphaFoldDB" id="A0A285T9Y2"/>
<dbReference type="RefSeq" id="WP_208980387.1">
    <property type="nucleotide sequence ID" value="NZ_OBML01000009.1"/>
</dbReference>
<evidence type="ECO:0000313" key="3">
    <source>
        <dbReference type="Proteomes" id="UP000219331"/>
    </source>
</evidence>
<dbReference type="STRING" id="538381.GCA_001696535_02528"/>
<name>A0A285T9Y2_9HYPH</name>
<evidence type="ECO:0000313" key="2">
    <source>
        <dbReference type="EMBL" id="SOC18350.1"/>
    </source>
</evidence>
<gene>
    <name evidence="2" type="ORF">SAMN05421512_109250</name>
</gene>
<reference evidence="2 3" key="1">
    <citation type="submission" date="2017-08" db="EMBL/GenBank/DDBJ databases">
        <authorList>
            <person name="de Groot N.N."/>
        </authorList>
    </citation>
    <scope>NUCLEOTIDE SEQUENCE [LARGE SCALE GENOMIC DNA]</scope>
    <source>
        <strain evidence="2 3">USBA 352</strain>
    </source>
</reference>
<organism evidence="2 3">
    <name type="scientific">Stappia indica</name>
    <dbReference type="NCBI Taxonomy" id="538381"/>
    <lineage>
        <taxon>Bacteria</taxon>
        <taxon>Pseudomonadati</taxon>
        <taxon>Pseudomonadota</taxon>
        <taxon>Alphaproteobacteria</taxon>
        <taxon>Hyphomicrobiales</taxon>
        <taxon>Stappiaceae</taxon>
        <taxon>Stappia</taxon>
    </lineage>
</organism>
<proteinExistence type="predicted"/>
<feature type="signal peptide" evidence="1">
    <location>
        <begin position="1"/>
        <end position="23"/>
    </location>
</feature>
<dbReference type="Proteomes" id="UP000219331">
    <property type="component" value="Unassembled WGS sequence"/>
</dbReference>
<dbReference type="InterPro" id="IPR021323">
    <property type="entry name" value="DUF2927"/>
</dbReference>
<sequence>MRRPLSRLILLLCLALPAFSGSAVPSSAAPHTFSTEELIDGFMKTVFGLEYRSWSWQPYLVKKYAGPVRFYVHNMAAKNRKPMVYRFIEQMGAGIRGLSTMVVPTPGEANFHVYVVDRGQYRDVVRRHIYKDPTADVPGRCLVRVVSDRRGISQSAAVIVSDEGDFLFRRCLVEELLQGLGPMNDDASLSHSVFNDRSRHSRFTTFDRMLLNMLYHPSIRPGMSPEQVQPLLPAIVRQVRPLVN</sequence>
<accession>A0A285T9Y2</accession>
<protein>
    <recommendedName>
        <fullName evidence="4">DUF2927 domain-containing protein</fullName>
    </recommendedName>
</protein>
<feature type="chain" id="PRO_5012990309" description="DUF2927 domain-containing protein" evidence="1">
    <location>
        <begin position="24"/>
        <end position="244"/>
    </location>
</feature>
<keyword evidence="3" id="KW-1185">Reference proteome</keyword>
<evidence type="ECO:0008006" key="4">
    <source>
        <dbReference type="Google" id="ProtNLM"/>
    </source>
</evidence>
<dbReference type="EMBL" id="OBML01000009">
    <property type="protein sequence ID" value="SOC18350.1"/>
    <property type="molecule type" value="Genomic_DNA"/>
</dbReference>
<evidence type="ECO:0000256" key="1">
    <source>
        <dbReference type="SAM" id="SignalP"/>
    </source>
</evidence>